<dbReference type="Proteomes" id="UP001221757">
    <property type="component" value="Unassembled WGS sequence"/>
</dbReference>
<dbReference type="EMBL" id="JARKIE010000002">
    <property type="protein sequence ID" value="KAJ7709628.1"/>
    <property type="molecule type" value="Genomic_DNA"/>
</dbReference>
<gene>
    <name evidence="2" type="ORF">B0H17DRAFT_915931</name>
</gene>
<proteinExistence type="predicted"/>
<name>A0AAD7H0Q5_MYCRO</name>
<evidence type="ECO:0000313" key="3">
    <source>
        <dbReference type="Proteomes" id="UP001221757"/>
    </source>
</evidence>
<sequence length="217" mass="24433">MDFSDDERDEHEHGEREDYASPEKRRPSYSWDDEKTLVSALIHDGCEDPADPNVKFAALADSLQEPFTRAGNTLLQDMAHTLQPAVQRVTTAHRTLERRVDPAFATGLLAFDDACKALEALVIDEQHVLQQAFSDTESRIKDLFVLLEEAYRHRDQLWKDLEAVIVAKIDPVIATLAEVPAATERRIAELEKHAKTLVAKDDTDAADKLRGMLAKFV</sequence>
<organism evidence="2 3">
    <name type="scientific">Mycena rosella</name>
    <name type="common">Pink bonnet</name>
    <name type="synonym">Agaricus rosellus</name>
    <dbReference type="NCBI Taxonomy" id="1033263"/>
    <lineage>
        <taxon>Eukaryota</taxon>
        <taxon>Fungi</taxon>
        <taxon>Dikarya</taxon>
        <taxon>Basidiomycota</taxon>
        <taxon>Agaricomycotina</taxon>
        <taxon>Agaricomycetes</taxon>
        <taxon>Agaricomycetidae</taxon>
        <taxon>Agaricales</taxon>
        <taxon>Marasmiineae</taxon>
        <taxon>Mycenaceae</taxon>
        <taxon>Mycena</taxon>
    </lineage>
</organism>
<comment type="caution">
    <text evidence="2">The sequence shown here is derived from an EMBL/GenBank/DDBJ whole genome shotgun (WGS) entry which is preliminary data.</text>
</comment>
<accession>A0AAD7H0Q5</accession>
<reference evidence="2" key="1">
    <citation type="submission" date="2023-03" db="EMBL/GenBank/DDBJ databases">
        <title>Massive genome expansion in bonnet fungi (Mycena s.s.) driven by repeated elements and novel gene families across ecological guilds.</title>
        <authorList>
            <consortium name="Lawrence Berkeley National Laboratory"/>
            <person name="Harder C.B."/>
            <person name="Miyauchi S."/>
            <person name="Viragh M."/>
            <person name="Kuo A."/>
            <person name="Thoen E."/>
            <person name="Andreopoulos B."/>
            <person name="Lu D."/>
            <person name="Skrede I."/>
            <person name="Drula E."/>
            <person name="Henrissat B."/>
            <person name="Morin E."/>
            <person name="Kohler A."/>
            <person name="Barry K."/>
            <person name="LaButti K."/>
            <person name="Morin E."/>
            <person name="Salamov A."/>
            <person name="Lipzen A."/>
            <person name="Mereny Z."/>
            <person name="Hegedus B."/>
            <person name="Baldrian P."/>
            <person name="Stursova M."/>
            <person name="Weitz H."/>
            <person name="Taylor A."/>
            <person name="Grigoriev I.V."/>
            <person name="Nagy L.G."/>
            <person name="Martin F."/>
            <person name="Kauserud H."/>
        </authorList>
    </citation>
    <scope>NUCLEOTIDE SEQUENCE</scope>
    <source>
        <strain evidence="2">CBHHK067</strain>
    </source>
</reference>
<protein>
    <submittedName>
        <fullName evidence="2">Uncharacterized protein</fullName>
    </submittedName>
</protein>
<feature type="compositionally biased region" description="Basic and acidic residues" evidence="1">
    <location>
        <begin position="10"/>
        <end position="31"/>
    </location>
</feature>
<evidence type="ECO:0000313" key="2">
    <source>
        <dbReference type="EMBL" id="KAJ7709628.1"/>
    </source>
</evidence>
<dbReference type="AlphaFoldDB" id="A0AAD7H0Q5"/>
<feature type="region of interest" description="Disordered" evidence="1">
    <location>
        <begin position="1"/>
        <end position="31"/>
    </location>
</feature>
<keyword evidence="3" id="KW-1185">Reference proteome</keyword>
<evidence type="ECO:0000256" key="1">
    <source>
        <dbReference type="SAM" id="MobiDB-lite"/>
    </source>
</evidence>